<dbReference type="Proteomes" id="UP000053958">
    <property type="component" value="Unassembled WGS sequence"/>
</dbReference>
<dbReference type="GeneID" id="25317447"/>
<dbReference type="SUPFAM" id="SSF47954">
    <property type="entry name" value="Cyclin-like"/>
    <property type="match status" value="1"/>
</dbReference>
<gene>
    <name evidence="2" type="ORF">T310_5102</name>
</gene>
<feature type="compositionally biased region" description="Polar residues" evidence="1">
    <location>
        <begin position="1"/>
        <end position="12"/>
    </location>
</feature>
<accession>A0A0F4YSQ5</accession>
<feature type="compositionally biased region" description="Basic and acidic residues" evidence="1">
    <location>
        <begin position="276"/>
        <end position="290"/>
    </location>
</feature>
<dbReference type="EMBL" id="LASV01000222">
    <property type="protein sequence ID" value="KKA20886.1"/>
    <property type="molecule type" value="Genomic_DNA"/>
</dbReference>
<feature type="region of interest" description="Disordered" evidence="1">
    <location>
        <begin position="90"/>
        <end position="137"/>
    </location>
</feature>
<dbReference type="InterPro" id="IPR013922">
    <property type="entry name" value="Cyclin_PHO80-like"/>
</dbReference>
<dbReference type="GO" id="GO:0016301">
    <property type="term" value="F:kinase activity"/>
    <property type="evidence" value="ECO:0007669"/>
    <property type="project" value="UniProtKB-KW"/>
</dbReference>
<dbReference type="GO" id="GO:0005634">
    <property type="term" value="C:nucleus"/>
    <property type="evidence" value="ECO:0007669"/>
    <property type="project" value="TreeGrafter"/>
</dbReference>
<dbReference type="InterPro" id="IPR036915">
    <property type="entry name" value="Cyclin-like_sf"/>
</dbReference>
<dbReference type="Pfam" id="PF08613">
    <property type="entry name" value="Cyclin"/>
    <property type="match status" value="1"/>
</dbReference>
<protein>
    <submittedName>
        <fullName evidence="2">Cyclin-dependent protein kinase complex component</fullName>
    </submittedName>
</protein>
<dbReference type="AlphaFoldDB" id="A0A0F4YSQ5"/>
<dbReference type="GO" id="GO:0016538">
    <property type="term" value="F:cyclin-dependent protein serine/threonine kinase regulator activity"/>
    <property type="evidence" value="ECO:0007669"/>
    <property type="project" value="TreeGrafter"/>
</dbReference>
<sequence length="310" mass="33629">MSQHTGAMNSHGQIAGGQEVDSAGSQHARLESSQRSDPPVIQEHTNPAGVHEQPSGDSAVFDIAPMEALKMFSAHLGNLVQITGDVPPTTLMAPTSASSESLESSEPRVAKDNASSKATKLHWSGAESNSDGATPPGTVQQNVLAKRFYSKKAPPISLEDYLLRLHKYCPMSTAVYLATSLYITRMAMVEKIILVTPRNVHRLVLAGLRVAMKALEDLSYPHSRFARVGGVSERELTRLEITFCFLTDFELRVDAHMLMGEAKFLRSYSERSRPDMTLDTRQLGEGRDDSALIASTSAPKEIAAGAPDNP</sequence>
<proteinExistence type="predicted"/>
<name>A0A0F4YSQ5_RASE3</name>
<evidence type="ECO:0000313" key="2">
    <source>
        <dbReference type="EMBL" id="KKA20886.1"/>
    </source>
</evidence>
<evidence type="ECO:0000256" key="1">
    <source>
        <dbReference type="SAM" id="MobiDB-lite"/>
    </source>
</evidence>
<feature type="compositionally biased region" description="Polar residues" evidence="1">
    <location>
        <begin position="126"/>
        <end position="137"/>
    </location>
</feature>
<dbReference type="Gene3D" id="1.10.472.10">
    <property type="entry name" value="Cyclin-like"/>
    <property type="match status" value="1"/>
</dbReference>
<feature type="region of interest" description="Disordered" evidence="1">
    <location>
        <begin position="276"/>
        <end position="310"/>
    </location>
</feature>
<keyword evidence="2" id="KW-0808">Transferase</keyword>
<keyword evidence="2" id="KW-0418">Kinase</keyword>
<dbReference type="PANTHER" id="PTHR15615:SF32">
    <property type="entry name" value="PROTEIN KINASE COMPLEX COMPONENT, PUTATIVE (AFU_ORTHOLOGUE AFUA_2G07660)-RELATED"/>
    <property type="match status" value="1"/>
</dbReference>
<dbReference type="RefSeq" id="XP_013327498.1">
    <property type="nucleotide sequence ID" value="XM_013472044.1"/>
</dbReference>
<dbReference type="PANTHER" id="PTHR15615">
    <property type="match status" value="1"/>
</dbReference>
<comment type="caution">
    <text evidence="2">The sequence shown here is derived from an EMBL/GenBank/DDBJ whole genome shotgun (WGS) entry which is preliminary data.</text>
</comment>
<dbReference type="STRING" id="1408163.A0A0F4YSQ5"/>
<dbReference type="GO" id="GO:0019901">
    <property type="term" value="F:protein kinase binding"/>
    <property type="evidence" value="ECO:0007669"/>
    <property type="project" value="InterPro"/>
</dbReference>
<feature type="region of interest" description="Disordered" evidence="1">
    <location>
        <begin position="1"/>
        <end position="57"/>
    </location>
</feature>
<evidence type="ECO:0000313" key="3">
    <source>
        <dbReference type="Proteomes" id="UP000053958"/>
    </source>
</evidence>
<dbReference type="OrthoDB" id="5304883at2759"/>
<organism evidence="2 3">
    <name type="scientific">Rasamsonia emersonii (strain ATCC 16479 / CBS 393.64 / IMI 116815)</name>
    <dbReference type="NCBI Taxonomy" id="1408163"/>
    <lineage>
        <taxon>Eukaryota</taxon>
        <taxon>Fungi</taxon>
        <taxon>Dikarya</taxon>
        <taxon>Ascomycota</taxon>
        <taxon>Pezizomycotina</taxon>
        <taxon>Eurotiomycetes</taxon>
        <taxon>Eurotiomycetidae</taxon>
        <taxon>Eurotiales</taxon>
        <taxon>Trichocomaceae</taxon>
        <taxon>Rasamsonia</taxon>
    </lineage>
</organism>
<dbReference type="GO" id="GO:0000307">
    <property type="term" value="C:cyclin-dependent protein kinase holoenzyme complex"/>
    <property type="evidence" value="ECO:0007669"/>
    <property type="project" value="TreeGrafter"/>
</dbReference>
<keyword evidence="3" id="KW-1185">Reference proteome</keyword>
<reference evidence="2 3" key="1">
    <citation type="submission" date="2015-04" db="EMBL/GenBank/DDBJ databases">
        <authorList>
            <person name="Heijne W.H."/>
            <person name="Fedorova N.D."/>
            <person name="Nierman W.C."/>
            <person name="Vollebregt A.W."/>
            <person name="Zhao Z."/>
            <person name="Wu L."/>
            <person name="Kumar M."/>
            <person name="Stam H."/>
            <person name="van den Berg M.A."/>
            <person name="Pel H.J."/>
        </authorList>
    </citation>
    <scope>NUCLEOTIDE SEQUENCE [LARGE SCALE GENOMIC DNA]</scope>
    <source>
        <strain evidence="2 3">CBS 393.64</strain>
    </source>
</reference>
<dbReference type="CDD" id="cd20558">
    <property type="entry name" value="CYCLIN_ScPCL7-like"/>
    <property type="match status" value="1"/>
</dbReference>